<dbReference type="PRINTS" id="PR00598">
    <property type="entry name" value="HTHMARR"/>
</dbReference>
<dbReference type="EMBL" id="BMNK01000016">
    <property type="protein sequence ID" value="GGP14659.1"/>
    <property type="molecule type" value="Genomic_DNA"/>
</dbReference>
<dbReference type="InterPro" id="IPR000835">
    <property type="entry name" value="HTH_MarR-typ"/>
</dbReference>
<protein>
    <submittedName>
        <fullName evidence="2">MarR family transcriptional regulator</fullName>
    </submittedName>
</protein>
<evidence type="ECO:0000313" key="3">
    <source>
        <dbReference type="Proteomes" id="UP000660745"/>
    </source>
</evidence>
<proteinExistence type="predicted"/>
<dbReference type="AlphaFoldDB" id="A0A918ACK0"/>
<dbReference type="InterPro" id="IPR036388">
    <property type="entry name" value="WH-like_DNA-bd_sf"/>
</dbReference>
<dbReference type="PANTHER" id="PTHR33164:SF104">
    <property type="entry name" value="TRANSCRIPTIONAL REGULATORY PROTEIN"/>
    <property type="match status" value="1"/>
</dbReference>
<gene>
    <name evidence="2" type="ORF">GCM10012278_71350</name>
</gene>
<evidence type="ECO:0000259" key="1">
    <source>
        <dbReference type="PROSITE" id="PS50995"/>
    </source>
</evidence>
<keyword evidence="3" id="KW-1185">Reference proteome</keyword>
<accession>A0A918ACK0</accession>
<dbReference type="CDD" id="cd00090">
    <property type="entry name" value="HTH_ARSR"/>
    <property type="match status" value="1"/>
</dbReference>
<dbReference type="InterPro" id="IPR011991">
    <property type="entry name" value="ArsR-like_HTH"/>
</dbReference>
<dbReference type="InterPro" id="IPR036390">
    <property type="entry name" value="WH_DNA-bd_sf"/>
</dbReference>
<dbReference type="SUPFAM" id="SSF46785">
    <property type="entry name" value="Winged helix' DNA-binding domain"/>
    <property type="match status" value="1"/>
</dbReference>
<sequence>MRDSDPVELMVRQWASRRPDVDAAPMALFGRLSRADARANTLIAATLRPHGLNRGEFDVLATLYRGGADLSPGELASALLLSPGATTNRVDRLEAAGLLCREPDPRDGRGVRVGLTSAGRDLLERALTDHVAGLGRLAAGLTGAEREQLATLLAKLLAGMDR</sequence>
<comment type="caution">
    <text evidence="2">The sequence shown here is derived from an EMBL/GenBank/DDBJ whole genome shotgun (WGS) entry which is preliminary data.</text>
</comment>
<dbReference type="GO" id="GO:0003700">
    <property type="term" value="F:DNA-binding transcription factor activity"/>
    <property type="evidence" value="ECO:0007669"/>
    <property type="project" value="InterPro"/>
</dbReference>
<dbReference type="Pfam" id="PF12802">
    <property type="entry name" value="MarR_2"/>
    <property type="match status" value="1"/>
</dbReference>
<dbReference type="PANTHER" id="PTHR33164">
    <property type="entry name" value="TRANSCRIPTIONAL REGULATOR, MARR FAMILY"/>
    <property type="match status" value="1"/>
</dbReference>
<dbReference type="Gene3D" id="1.10.10.10">
    <property type="entry name" value="Winged helix-like DNA-binding domain superfamily/Winged helix DNA-binding domain"/>
    <property type="match status" value="1"/>
</dbReference>
<dbReference type="InterPro" id="IPR039422">
    <property type="entry name" value="MarR/SlyA-like"/>
</dbReference>
<evidence type="ECO:0000313" key="2">
    <source>
        <dbReference type="EMBL" id="GGP14659.1"/>
    </source>
</evidence>
<dbReference type="GO" id="GO:0006950">
    <property type="term" value="P:response to stress"/>
    <property type="evidence" value="ECO:0007669"/>
    <property type="project" value="TreeGrafter"/>
</dbReference>
<organism evidence="2 3">
    <name type="scientific">Nonomuraea glycinis</name>
    <dbReference type="NCBI Taxonomy" id="2047744"/>
    <lineage>
        <taxon>Bacteria</taxon>
        <taxon>Bacillati</taxon>
        <taxon>Actinomycetota</taxon>
        <taxon>Actinomycetes</taxon>
        <taxon>Streptosporangiales</taxon>
        <taxon>Streptosporangiaceae</taxon>
        <taxon>Nonomuraea</taxon>
    </lineage>
</organism>
<feature type="domain" description="HTH marR-type" evidence="1">
    <location>
        <begin position="25"/>
        <end position="158"/>
    </location>
</feature>
<dbReference type="Proteomes" id="UP000660745">
    <property type="component" value="Unassembled WGS sequence"/>
</dbReference>
<dbReference type="RefSeq" id="WP_189143125.1">
    <property type="nucleotide sequence ID" value="NZ_BMNK01000016.1"/>
</dbReference>
<reference evidence="2" key="2">
    <citation type="submission" date="2020-09" db="EMBL/GenBank/DDBJ databases">
        <authorList>
            <person name="Sun Q."/>
            <person name="Zhou Y."/>
        </authorList>
    </citation>
    <scope>NUCLEOTIDE SEQUENCE</scope>
    <source>
        <strain evidence="2">CGMCC 4.7430</strain>
    </source>
</reference>
<name>A0A918ACK0_9ACTN</name>
<dbReference type="PROSITE" id="PS50995">
    <property type="entry name" value="HTH_MARR_2"/>
    <property type="match status" value="1"/>
</dbReference>
<reference evidence="2" key="1">
    <citation type="journal article" date="2014" name="Int. J. Syst. Evol. Microbiol.">
        <title>Complete genome sequence of Corynebacterium casei LMG S-19264T (=DSM 44701T), isolated from a smear-ripened cheese.</title>
        <authorList>
            <consortium name="US DOE Joint Genome Institute (JGI-PGF)"/>
            <person name="Walter F."/>
            <person name="Albersmeier A."/>
            <person name="Kalinowski J."/>
            <person name="Ruckert C."/>
        </authorList>
    </citation>
    <scope>NUCLEOTIDE SEQUENCE</scope>
    <source>
        <strain evidence="2">CGMCC 4.7430</strain>
    </source>
</reference>
<dbReference type="SMART" id="SM00347">
    <property type="entry name" value="HTH_MARR"/>
    <property type="match status" value="1"/>
</dbReference>